<keyword evidence="3" id="KW-1185">Reference proteome</keyword>
<name>K6UCP0_PLACD</name>
<dbReference type="OMA" id="INMNKQE"/>
<dbReference type="EMBL" id="DF157097">
    <property type="protein sequence ID" value="GAB65186.1"/>
    <property type="molecule type" value="Genomic_DNA"/>
</dbReference>
<evidence type="ECO:0000313" key="3">
    <source>
        <dbReference type="Proteomes" id="UP000006319"/>
    </source>
</evidence>
<dbReference type="eggNOG" id="ENOG502T1X0">
    <property type="taxonomic scope" value="Eukaryota"/>
</dbReference>
<dbReference type="PhylomeDB" id="K6UCP0"/>
<dbReference type="Proteomes" id="UP000006319">
    <property type="component" value="Chromosome 5"/>
</dbReference>
<sequence>MKDVNRTPSFSQKLANVHLQKERDYIKLYKGGEKGTHLDDPLIYRDTNYQLPYVLNYYPDDMFIFNFDGVINMNKQEKIVVAFLTFLRLFEKRCGRGTSQKGWYPYLLFNGKTIEGLPLYDFVQSRNYLFREGESSSSEPPKSDDPFILLKLIPKFLYSRFLYLYKFLKTTEDLVIAIKYVYDEMDGICTKYNYDINEMVRICREKNFMQAKLEKVRECLHGEEEKLHQGNRKQPVGVESPNGTLPPSHPAQQAQLHSDQQAELHTDQQAQLHTDPRAQLHIYNLVKEFTRGTFNPSVITKYKKIENFENVFPSFHNDFAEFYKKKMNLKLYERYGVDPKWVRTQFERTRKLLKEHEEDAYVHLMQYRYPCEALSEQERKNHRTFNTCAVDLINHNINVFKKPIYVVSTMEDGAYIEYTLKLFGVDIANKGDSHLLRIFGKDYLRKGEESPSEGDSNSVITNLKRLLKSPYFAKRESTPPKGGRQGDLQDDYLYDPYNVDLEYLKHQEKTKKRDYHFLNHRYYLDMLREKCNMINFVIEKYHRGDESIHIIDQKYEDLNAMCNDSRFSHKVRLYLCEWGYNSYADRLKAVHNDRVKSFSQSFKLLFLCCTLQDSPRREHTHGRGLPTDFYTKFMLKYLLKKGLLTRTEAD</sequence>
<feature type="region of interest" description="Disordered" evidence="1">
    <location>
        <begin position="224"/>
        <end position="268"/>
    </location>
</feature>
<feature type="compositionally biased region" description="Polar residues" evidence="1">
    <location>
        <begin position="241"/>
        <end position="259"/>
    </location>
</feature>
<feature type="non-terminal residue" evidence="2">
    <location>
        <position position="650"/>
    </location>
</feature>
<dbReference type="KEGG" id="pcy:PCYB_052040"/>
<protein>
    <submittedName>
        <fullName evidence="2">Uncharacterized protein</fullName>
    </submittedName>
</protein>
<dbReference type="RefSeq" id="XP_004221133.1">
    <property type="nucleotide sequence ID" value="XM_004221085.1"/>
</dbReference>
<dbReference type="GeneID" id="14691575"/>
<reference evidence="2 3" key="1">
    <citation type="journal article" date="2012" name="Nat. Genet.">
        <title>Plasmodium cynomolgi genome sequences provide insight into Plasmodium vivax and the monkey malaria clade.</title>
        <authorList>
            <person name="Tachibana S."/>
            <person name="Sullivan S.A."/>
            <person name="Kawai S."/>
            <person name="Nakamura S."/>
            <person name="Kim H.R."/>
            <person name="Goto N."/>
            <person name="Arisue N."/>
            <person name="Palacpac N.M.Q."/>
            <person name="Honma H."/>
            <person name="Yagi M."/>
            <person name="Tougan T."/>
            <person name="Katakai Y."/>
            <person name="Kaneko O."/>
            <person name="Mita T."/>
            <person name="Kita K."/>
            <person name="Yasutomi Y."/>
            <person name="Sutton P.L."/>
            <person name="Shakhbatyan R."/>
            <person name="Horii T."/>
            <person name="Yasunaga T."/>
            <person name="Barnwell J.W."/>
            <person name="Escalante A.A."/>
            <person name="Carlton J.M."/>
            <person name="Tanabe K."/>
        </authorList>
    </citation>
    <scope>NUCLEOTIDE SEQUENCE [LARGE SCALE GENOMIC DNA]</scope>
    <source>
        <strain evidence="2 3">B</strain>
    </source>
</reference>
<dbReference type="AlphaFoldDB" id="K6UCP0"/>
<organism evidence="2 3">
    <name type="scientific">Plasmodium cynomolgi (strain B)</name>
    <dbReference type="NCBI Taxonomy" id="1120755"/>
    <lineage>
        <taxon>Eukaryota</taxon>
        <taxon>Sar</taxon>
        <taxon>Alveolata</taxon>
        <taxon>Apicomplexa</taxon>
        <taxon>Aconoidasida</taxon>
        <taxon>Haemosporida</taxon>
        <taxon>Plasmodiidae</taxon>
        <taxon>Plasmodium</taxon>
        <taxon>Plasmodium (Plasmodium)</taxon>
    </lineage>
</organism>
<gene>
    <name evidence="2" type="ORF">PCYB_052040</name>
</gene>
<dbReference type="OrthoDB" id="376230at2759"/>
<accession>K6UCP0</accession>
<evidence type="ECO:0000313" key="2">
    <source>
        <dbReference type="EMBL" id="GAB65186.1"/>
    </source>
</evidence>
<evidence type="ECO:0000256" key="1">
    <source>
        <dbReference type="SAM" id="MobiDB-lite"/>
    </source>
</evidence>
<dbReference type="VEuPathDB" id="PlasmoDB:PCYB_052040"/>
<proteinExistence type="predicted"/>